<keyword evidence="1" id="KW-0238">DNA-binding</keyword>
<feature type="domain" description="SpoVT-AbrB" evidence="2">
    <location>
        <begin position="8"/>
        <end position="53"/>
    </location>
</feature>
<dbReference type="Pfam" id="PF04014">
    <property type="entry name" value="MazE_antitoxin"/>
    <property type="match status" value="1"/>
</dbReference>
<proteinExistence type="predicted"/>
<dbReference type="EMBL" id="CDNY01000003">
    <property type="protein sequence ID" value="CEO32954.1"/>
    <property type="molecule type" value="Genomic_DNA"/>
</dbReference>
<evidence type="ECO:0000313" key="3">
    <source>
        <dbReference type="EMBL" id="CEO32954.1"/>
    </source>
</evidence>
<dbReference type="Gene3D" id="2.10.260.10">
    <property type="match status" value="1"/>
</dbReference>
<dbReference type="SMART" id="SM00966">
    <property type="entry name" value="SpoVT_AbrB"/>
    <property type="match status" value="1"/>
</dbReference>
<dbReference type="GO" id="GO:0003677">
    <property type="term" value="F:DNA binding"/>
    <property type="evidence" value="ECO:0007669"/>
    <property type="project" value="UniProtKB-UniRule"/>
</dbReference>
<dbReference type="SUPFAM" id="SSF89447">
    <property type="entry name" value="AbrB/MazE/MraZ-like"/>
    <property type="match status" value="1"/>
</dbReference>
<protein>
    <submittedName>
        <fullName evidence="3">Transcriptional regulator AbrB</fullName>
    </submittedName>
</protein>
<dbReference type="PROSITE" id="PS51740">
    <property type="entry name" value="SPOVT_ABRB"/>
    <property type="match status" value="1"/>
</dbReference>
<dbReference type="InterPro" id="IPR052975">
    <property type="entry name" value="Repressor-like_regulatory"/>
</dbReference>
<dbReference type="RefSeq" id="WP_057557972.1">
    <property type="nucleotide sequence ID" value="NZ_CDNY01000003.1"/>
</dbReference>
<sequence>MNGKTNKGIIRNIDSLGRVVIPKEFRKMLNIKENEPVEIACENGAITVKKHNDSCILCGSKEDLKNVKNILICEKCLEEMKDIIS</sequence>
<evidence type="ECO:0000259" key="2">
    <source>
        <dbReference type="PROSITE" id="PS51740"/>
    </source>
</evidence>
<reference evidence="4" key="1">
    <citation type="submission" date="2015-01" db="EMBL/GenBank/DDBJ databases">
        <authorList>
            <person name="Aslett A.Martin."/>
            <person name="De Silva Nishadi"/>
        </authorList>
    </citation>
    <scope>NUCLEOTIDE SEQUENCE [LARGE SCALE GENOMIC DNA]</scope>
    <source>
        <strain evidence="4">UMC4404</strain>
    </source>
</reference>
<accession>A0A9P1KZH9</accession>
<evidence type="ECO:0000313" key="4">
    <source>
        <dbReference type="Proteomes" id="UP000049685"/>
    </source>
</evidence>
<dbReference type="InterPro" id="IPR007159">
    <property type="entry name" value="SpoVT-AbrB_dom"/>
</dbReference>
<dbReference type="InterPro" id="IPR037914">
    <property type="entry name" value="SpoVT-AbrB_sf"/>
</dbReference>
<dbReference type="AlphaFoldDB" id="A0A9P1KZH9"/>
<dbReference type="Proteomes" id="UP000049685">
    <property type="component" value="Unassembled WGS sequence"/>
</dbReference>
<dbReference type="PANTHER" id="PTHR34860:SF6">
    <property type="entry name" value="REPRESSOR-LIKE PROTEIN SSO7C3"/>
    <property type="match status" value="1"/>
</dbReference>
<dbReference type="NCBIfam" id="TIGR01439">
    <property type="entry name" value="lp_hng_hel_AbrB"/>
    <property type="match status" value="1"/>
</dbReference>
<gene>
    <name evidence="3" type="primary">abrB_2</name>
    <name evidence="3" type="ORF">UMC4404_09341</name>
</gene>
<name>A0A9P1KZH9_PARSO</name>
<comment type="caution">
    <text evidence="3">The sequence shown here is derived from an EMBL/GenBank/DDBJ whole genome shotgun (WGS) entry which is preliminary data.</text>
</comment>
<organism evidence="3 4">
    <name type="scientific">Paraclostridium sordellii</name>
    <name type="common">Clostridium sordellii</name>
    <dbReference type="NCBI Taxonomy" id="1505"/>
    <lineage>
        <taxon>Bacteria</taxon>
        <taxon>Bacillati</taxon>
        <taxon>Bacillota</taxon>
        <taxon>Clostridia</taxon>
        <taxon>Peptostreptococcales</taxon>
        <taxon>Peptostreptococcaceae</taxon>
        <taxon>Paraclostridium</taxon>
    </lineage>
</organism>
<evidence type="ECO:0000256" key="1">
    <source>
        <dbReference type="PROSITE-ProRule" id="PRU01076"/>
    </source>
</evidence>
<dbReference type="PANTHER" id="PTHR34860">
    <property type="entry name" value="REPRESSOR-LIKE PROTEIN SSO7C3"/>
    <property type="match status" value="1"/>
</dbReference>